<reference evidence="2 3" key="1">
    <citation type="submission" date="2016-10" db="EMBL/GenBank/DDBJ databases">
        <authorList>
            <person name="de Groot N.N."/>
        </authorList>
    </citation>
    <scope>NUCLEOTIDE SEQUENCE [LARGE SCALE GENOMIC DNA]</scope>
    <source>
        <strain evidence="2 3">CPCC 100156</strain>
    </source>
</reference>
<evidence type="ECO:0000313" key="3">
    <source>
        <dbReference type="Proteomes" id="UP000198925"/>
    </source>
</evidence>
<dbReference type="InterPro" id="IPR043519">
    <property type="entry name" value="NT_sf"/>
</dbReference>
<dbReference type="CDD" id="cd05399">
    <property type="entry name" value="NT_Rel-Spo_like"/>
    <property type="match status" value="1"/>
</dbReference>
<dbReference type="Proteomes" id="UP000198925">
    <property type="component" value="Unassembled WGS sequence"/>
</dbReference>
<keyword evidence="3" id="KW-1185">Reference proteome</keyword>
<dbReference type="Pfam" id="PF04607">
    <property type="entry name" value="RelA_SpoT"/>
    <property type="match status" value="1"/>
</dbReference>
<accession>A0A1G6KN07</accession>
<proteinExistence type="predicted"/>
<dbReference type="GO" id="GO:0015969">
    <property type="term" value="P:guanosine tetraphosphate metabolic process"/>
    <property type="evidence" value="ECO:0007669"/>
    <property type="project" value="InterPro"/>
</dbReference>
<dbReference type="InterPro" id="IPR007685">
    <property type="entry name" value="RelA_SpoT"/>
</dbReference>
<dbReference type="EMBL" id="FMZX01000001">
    <property type="protein sequence ID" value="SDC31716.1"/>
    <property type="molecule type" value="Genomic_DNA"/>
</dbReference>
<dbReference type="SUPFAM" id="SSF81301">
    <property type="entry name" value="Nucleotidyltransferase"/>
    <property type="match status" value="1"/>
</dbReference>
<organism evidence="2 3">
    <name type="scientific">Belnapia rosea</name>
    <dbReference type="NCBI Taxonomy" id="938405"/>
    <lineage>
        <taxon>Bacteria</taxon>
        <taxon>Pseudomonadati</taxon>
        <taxon>Pseudomonadota</taxon>
        <taxon>Alphaproteobacteria</taxon>
        <taxon>Acetobacterales</taxon>
        <taxon>Roseomonadaceae</taxon>
        <taxon>Belnapia</taxon>
    </lineage>
</organism>
<name>A0A1G6KN07_9PROT</name>
<protein>
    <recommendedName>
        <fullName evidence="1">RelA/SpoT domain-containing protein</fullName>
    </recommendedName>
</protein>
<dbReference type="RefSeq" id="WP_090660201.1">
    <property type="nucleotide sequence ID" value="NZ_FMZX01000001.1"/>
</dbReference>
<dbReference type="Gene3D" id="3.30.460.10">
    <property type="entry name" value="Beta Polymerase, domain 2"/>
    <property type="match status" value="1"/>
</dbReference>
<evidence type="ECO:0000313" key="2">
    <source>
        <dbReference type="EMBL" id="SDC31716.1"/>
    </source>
</evidence>
<feature type="domain" description="RelA/SpoT" evidence="1">
    <location>
        <begin position="42"/>
        <end position="168"/>
    </location>
</feature>
<sequence length="332" mass="37829">MIVPSALITHFSDIERSLKFVHDRARATLSTFSDAKNFPFTGRVKTIESTAEKIETGRYSKFADLDDLVAFTIIVPSSKHEDEVRDFLKGKFDLVREKLRNESEKSPDVFRFDSPRLYCRLKPSPDAVIANPDSSVFKIIFEVQLRTAFEHAWSVATHDQAYKTNRIDWKRLRVAAQLKAVIENLDSVVTAFDAVAAATDSSPWSKLEEQIKIQEAFEGFFENGELPSALFPKDMSRFCNNIADFVAKIRPKVQLSVCLDKFKGALEKRELHPIPSSLSLFQLFVGYLIQSRTIPYTFSIPCHITEEMFALFPAVREVKPIFLYGETSKEVL</sequence>
<evidence type="ECO:0000259" key="1">
    <source>
        <dbReference type="SMART" id="SM00954"/>
    </source>
</evidence>
<dbReference type="AlphaFoldDB" id="A0A1G6KN07"/>
<gene>
    <name evidence="2" type="ORF">SAMN04487779_1001559</name>
</gene>
<dbReference type="SMART" id="SM00954">
    <property type="entry name" value="RelA_SpoT"/>
    <property type="match status" value="1"/>
</dbReference>